<keyword evidence="4" id="KW-1185">Reference proteome</keyword>
<dbReference type="Pfam" id="PF10442">
    <property type="entry name" value="FIST_C"/>
    <property type="match status" value="1"/>
</dbReference>
<dbReference type="SMART" id="SM00897">
    <property type="entry name" value="FIST"/>
    <property type="match status" value="1"/>
</dbReference>
<comment type="caution">
    <text evidence="3">The sequence shown here is derived from an EMBL/GenBank/DDBJ whole genome shotgun (WGS) entry which is preliminary data.</text>
</comment>
<dbReference type="PANTHER" id="PTHR40252:SF2">
    <property type="entry name" value="BLR0328 PROTEIN"/>
    <property type="match status" value="1"/>
</dbReference>
<reference evidence="3 4" key="1">
    <citation type="submission" date="2024-03" db="EMBL/GenBank/DDBJ databases">
        <title>Human intestinal bacterial collection.</title>
        <authorList>
            <person name="Pauvert C."/>
            <person name="Hitch T.C.A."/>
            <person name="Clavel T."/>
        </authorList>
    </citation>
    <scope>NUCLEOTIDE SEQUENCE [LARGE SCALE GENOMIC DNA]</scope>
    <source>
        <strain evidence="3 4">CLA-AA-H255</strain>
    </source>
</reference>
<dbReference type="Pfam" id="PF08495">
    <property type="entry name" value="FIST"/>
    <property type="match status" value="1"/>
</dbReference>
<organism evidence="3 4">
    <name type="scientific">[Lactobacillus] rogosae</name>
    <dbReference type="NCBI Taxonomy" id="706562"/>
    <lineage>
        <taxon>Bacteria</taxon>
        <taxon>Bacillati</taxon>
        <taxon>Bacillota</taxon>
        <taxon>Clostridia</taxon>
        <taxon>Lachnospirales</taxon>
        <taxon>Lachnospiraceae</taxon>
        <taxon>Lachnospira</taxon>
    </lineage>
</organism>
<evidence type="ECO:0000259" key="1">
    <source>
        <dbReference type="SMART" id="SM00897"/>
    </source>
</evidence>
<dbReference type="PANTHER" id="PTHR40252">
    <property type="entry name" value="BLR0328 PROTEIN"/>
    <property type="match status" value="1"/>
</dbReference>
<dbReference type="InterPro" id="IPR013702">
    <property type="entry name" value="FIST_domain_N"/>
</dbReference>
<name>A0ABV1BY16_9FIRM</name>
<protein>
    <submittedName>
        <fullName evidence="3">FIST N-terminal domain-containing protein</fullName>
    </submittedName>
</protein>
<dbReference type="InterPro" id="IPR019494">
    <property type="entry name" value="FIST_C"/>
</dbReference>
<dbReference type="RefSeq" id="WP_349153910.1">
    <property type="nucleotide sequence ID" value="NZ_JBBMER010000011.1"/>
</dbReference>
<accession>A0ABV1BY16</accession>
<evidence type="ECO:0000313" key="3">
    <source>
        <dbReference type="EMBL" id="MEQ2380624.1"/>
    </source>
</evidence>
<gene>
    <name evidence="3" type="ORF">WMO14_12230</name>
</gene>
<sequence length="353" mass="39044">MKQIYRVDKSGNLAQAISEITAPKLLLLMSNNEQFEQHVEELERHFPGVPSIGCIGGSYGGQTVVADNGVAVIAMEGNLSVVTNVLEQASTMPVKYIGRLEEDINKVAASQNNTICIDFCSGNDACVLTTIYSVLGKKHISLVGGTGDGGKVSVNGKIYADADVYALIRNNDGKIKVYKENIYKQVPACRFIASKTDRSKYLIGELNGRPARKVYQDILNIGDKEMATQTFKNPLGKMNGQDICIISIKEVVGDKLECYRQVNDSDVLTLLELQDISHVVENTINQIKKDFTHISGVFSINCVLRYLLFSQEHYFETYLKSMSVLGDHAGLIGYGEHYNQQFVNQTMTCVVFE</sequence>
<dbReference type="EMBL" id="JBBMER010000011">
    <property type="protein sequence ID" value="MEQ2380624.1"/>
    <property type="molecule type" value="Genomic_DNA"/>
</dbReference>
<proteinExistence type="predicted"/>
<feature type="domain" description="FIST C-domain" evidence="2">
    <location>
        <begin position="211"/>
        <end position="340"/>
    </location>
</feature>
<dbReference type="SMART" id="SM01204">
    <property type="entry name" value="FIST_C"/>
    <property type="match status" value="1"/>
</dbReference>
<feature type="domain" description="FIST" evidence="1">
    <location>
        <begin position="22"/>
        <end position="210"/>
    </location>
</feature>
<evidence type="ECO:0000259" key="2">
    <source>
        <dbReference type="SMART" id="SM01204"/>
    </source>
</evidence>
<dbReference type="Proteomes" id="UP001442364">
    <property type="component" value="Unassembled WGS sequence"/>
</dbReference>
<evidence type="ECO:0000313" key="4">
    <source>
        <dbReference type="Proteomes" id="UP001442364"/>
    </source>
</evidence>